<proteinExistence type="predicted"/>
<dbReference type="SMART" id="SM00589">
    <property type="entry name" value="PRY"/>
    <property type="match status" value="1"/>
</dbReference>
<evidence type="ECO:0000256" key="2">
    <source>
        <dbReference type="ARBA" id="ARBA00022490"/>
    </source>
</evidence>
<dbReference type="InterPro" id="IPR041267">
    <property type="entry name" value="NLRP_HD2"/>
</dbReference>
<dbReference type="SUPFAM" id="SSF52047">
    <property type="entry name" value="RNI-like"/>
    <property type="match status" value="1"/>
</dbReference>
<dbReference type="AlphaFoldDB" id="A0AAV6FHL0"/>
<comment type="subcellular location">
    <subcellularLocation>
        <location evidence="1">Cytoplasm</location>
    </subcellularLocation>
</comment>
<dbReference type="InterPro" id="IPR041075">
    <property type="entry name" value="NOD1/2_WH"/>
</dbReference>
<feature type="domain" description="SPRY-associated" evidence="8">
    <location>
        <begin position="458"/>
        <end position="510"/>
    </location>
</feature>
<keyword evidence="5" id="KW-0547">Nucleotide-binding</keyword>
<dbReference type="InterPro" id="IPR043136">
    <property type="entry name" value="B30.2/SPRY_sf"/>
</dbReference>
<evidence type="ECO:0000313" key="9">
    <source>
        <dbReference type="EMBL" id="KAG5260577.1"/>
    </source>
</evidence>
<dbReference type="InterPro" id="IPR013320">
    <property type="entry name" value="ConA-like_dom_sf"/>
</dbReference>
<dbReference type="Gene3D" id="3.80.10.10">
    <property type="entry name" value="Ribonuclease Inhibitor"/>
    <property type="match status" value="1"/>
</dbReference>
<evidence type="ECO:0000256" key="3">
    <source>
        <dbReference type="ARBA" id="ARBA00022614"/>
    </source>
</evidence>
<keyword evidence="7" id="KW-0732">Signal</keyword>
<keyword evidence="6" id="KW-0067">ATP-binding</keyword>
<organism evidence="9 10">
    <name type="scientific">Alosa alosa</name>
    <name type="common">allis shad</name>
    <dbReference type="NCBI Taxonomy" id="278164"/>
    <lineage>
        <taxon>Eukaryota</taxon>
        <taxon>Metazoa</taxon>
        <taxon>Chordata</taxon>
        <taxon>Craniata</taxon>
        <taxon>Vertebrata</taxon>
        <taxon>Euteleostomi</taxon>
        <taxon>Actinopterygii</taxon>
        <taxon>Neopterygii</taxon>
        <taxon>Teleostei</taxon>
        <taxon>Clupei</taxon>
        <taxon>Clupeiformes</taxon>
        <taxon>Clupeoidei</taxon>
        <taxon>Clupeidae</taxon>
        <taxon>Alosa</taxon>
    </lineage>
</organism>
<evidence type="ECO:0000256" key="1">
    <source>
        <dbReference type="ARBA" id="ARBA00004496"/>
    </source>
</evidence>
<dbReference type="Gene3D" id="2.60.120.920">
    <property type="match status" value="1"/>
</dbReference>
<dbReference type="GO" id="GO:0005737">
    <property type="term" value="C:cytoplasm"/>
    <property type="evidence" value="ECO:0007669"/>
    <property type="project" value="UniProtKB-SubCell"/>
</dbReference>
<evidence type="ECO:0000256" key="6">
    <source>
        <dbReference type="ARBA" id="ARBA00022840"/>
    </source>
</evidence>
<dbReference type="SUPFAM" id="SSF49899">
    <property type="entry name" value="Concanavalin A-like lectins/glucanases"/>
    <property type="match status" value="1"/>
</dbReference>
<name>A0AAV6FHL0_9TELE</name>
<reference evidence="9" key="1">
    <citation type="submission" date="2020-10" db="EMBL/GenBank/DDBJ databases">
        <title>Chromosome-scale genome assembly of the Allis shad, Alosa alosa.</title>
        <authorList>
            <person name="Margot Z."/>
            <person name="Christophe K."/>
            <person name="Cabau C."/>
            <person name="Louis A."/>
            <person name="Berthelot C."/>
            <person name="Parey E."/>
            <person name="Roest Crollius H."/>
            <person name="Montfort J."/>
            <person name="Robinson-Rechavi M."/>
            <person name="Bucao C."/>
            <person name="Bouchez O."/>
            <person name="Gislard M."/>
            <person name="Lluch J."/>
            <person name="Milhes M."/>
            <person name="Lampietro C."/>
            <person name="Lopez Roques C."/>
            <person name="Donnadieu C."/>
            <person name="Braasch I."/>
            <person name="Desvignes T."/>
            <person name="Postlethwait J."/>
            <person name="Bobe J."/>
            <person name="Guiguen Y."/>
        </authorList>
    </citation>
    <scope>NUCLEOTIDE SEQUENCE</scope>
    <source>
        <strain evidence="9">M-15738</strain>
        <tissue evidence="9">Blood</tissue>
    </source>
</reference>
<evidence type="ECO:0000259" key="8">
    <source>
        <dbReference type="SMART" id="SM00589"/>
    </source>
</evidence>
<keyword evidence="3" id="KW-0433">Leucine-rich repeat</keyword>
<dbReference type="Pfam" id="PF17776">
    <property type="entry name" value="NLRC4_HD2"/>
    <property type="match status" value="1"/>
</dbReference>
<keyword evidence="10" id="KW-1185">Reference proteome</keyword>
<evidence type="ECO:0000256" key="4">
    <source>
        <dbReference type="ARBA" id="ARBA00022737"/>
    </source>
</evidence>
<dbReference type="InterPro" id="IPR006574">
    <property type="entry name" value="PRY"/>
</dbReference>
<comment type="caution">
    <text evidence="9">The sequence shown here is derived from an EMBL/GenBank/DDBJ whole genome shotgun (WGS) entry which is preliminary data.</text>
</comment>
<keyword evidence="4" id="KW-0677">Repeat</keyword>
<dbReference type="Pfam" id="PF17779">
    <property type="entry name" value="WHD_NOD2"/>
    <property type="match status" value="1"/>
</dbReference>
<dbReference type="SMART" id="SM00368">
    <property type="entry name" value="LRR_RI"/>
    <property type="match status" value="3"/>
</dbReference>
<dbReference type="InterPro" id="IPR051261">
    <property type="entry name" value="NLR"/>
</dbReference>
<feature type="signal peptide" evidence="7">
    <location>
        <begin position="1"/>
        <end position="16"/>
    </location>
</feature>
<dbReference type="Pfam" id="PF13765">
    <property type="entry name" value="PRY"/>
    <property type="match status" value="1"/>
</dbReference>
<keyword evidence="2" id="KW-0963">Cytoplasm</keyword>
<dbReference type="GO" id="GO:0005524">
    <property type="term" value="F:ATP binding"/>
    <property type="evidence" value="ECO:0007669"/>
    <property type="project" value="UniProtKB-KW"/>
</dbReference>
<evidence type="ECO:0000256" key="5">
    <source>
        <dbReference type="ARBA" id="ARBA00022741"/>
    </source>
</evidence>
<protein>
    <recommendedName>
        <fullName evidence="8">SPRY-associated domain-containing protein</fullName>
    </recommendedName>
</protein>
<sequence length="546" mass="62379">MCHIPVFCWIAATVLQQMLTMKKTTDIPKTLTEMFMQFLLTQTIRKDQKFQQIHESDTKHLLKSQKENILKLAELAFKNLQDGNLMFYEEDLRKCDIDVTEASVYSGMCTEIFKEECVLHQNKVYSFVHLSIQEFMAAMFVFHSFVTKNLDPLQCILGEKQRNDPRSYHQSVQNLKPQDIHVLLNKTVDEALRSRNGHLDLFLRFLTGISLESNQRLQQGLLTQTYSTSSSIKKTCQYIKSLNRKDLSPERCINLFHCLLEINDHSMQKEIQKYLKSNKGTKQNLSPAHCSALAHMFLMSEEDLDTFDMGAYNTSFEGRRRLIPAMRGFKKARIAGFPLSETTCEIVASILKSPNSLIEIDLSDCDLGDHGVQILSEGLSSSHCKLQTLRLPGNLISENSCNDLVIALTSNASQIKELDLSYNHPGEPGLTLLSMQVETLNAEYCSRLRLKEGVQKYISYLTLDPNTAHKRVSLSECKRKAAFVEVEQPYHEHPERFRFASQVLCGESVSEQCYWEVDWSGFGAHIAVAYKSIQRKSLRTAKNMGK</sequence>
<evidence type="ECO:0000256" key="7">
    <source>
        <dbReference type="SAM" id="SignalP"/>
    </source>
</evidence>
<gene>
    <name evidence="9" type="ORF">AALO_G00305220</name>
</gene>
<dbReference type="PANTHER" id="PTHR24106">
    <property type="entry name" value="NACHT, LRR AND CARD DOMAINS-CONTAINING"/>
    <property type="match status" value="1"/>
</dbReference>
<accession>A0AAV6FHL0</accession>
<dbReference type="Proteomes" id="UP000823561">
    <property type="component" value="Unassembled WGS sequence"/>
</dbReference>
<feature type="non-terminal residue" evidence="9">
    <location>
        <position position="546"/>
    </location>
</feature>
<dbReference type="EMBL" id="JADWDJ010000033">
    <property type="protein sequence ID" value="KAG5260577.1"/>
    <property type="molecule type" value="Genomic_DNA"/>
</dbReference>
<feature type="chain" id="PRO_5043596550" description="SPRY-associated domain-containing protein" evidence="7">
    <location>
        <begin position="17"/>
        <end position="546"/>
    </location>
</feature>
<evidence type="ECO:0000313" key="10">
    <source>
        <dbReference type="Proteomes" id="UP000823561"/>
    </source>
</evidence>
<dbReference type="InterPro" id="IPR032675">
    <property type="entry name" value="LRR_dom_sf"/>
</dbReference>